<reference evidence="2 3" key="1">
    <citation type="journal article" date="2015" name="Genome Announc.">
        <title>Draft Genome Sequences of Marine Isolates of Thalassomonas viridans and Thalassomonas actiniarum.</title>
        <authorList>
            <person name="Olonade I."/>
            <person name="van Zyl L.J."/>
            <person name="Trindade M."/>
        </authorList>
    </citation>
    <scope>NUCLEOTIDE SEQUENCE [LARGE SCALE GENOMIC DNA]</scope>
    <source>
        <strain evidence="2 3">A5K-106</strain>
    </source>
</reference>
<name>A0AAE9YKR6_9GAMM</name>
<keyword evidence="1" id="KW-0732">Signal</keyword>
<gene>
    <name evidence="2" type="ORF">SG35_017480</name>
</gene>
<protein>
    <submittedName>
        <fullName evidence="2">Uncharacterized protein</fullName>
    </submittedName>
</protein>
<evidence type="ECO:0000313" key="3">
    <source>
        <dbReference type="Proteomes" id="UP000032568"/>
    </source>
</evidence>
<feature type="chain" id="PRO_5042120935" evidence="1">
    <location>
        <begin position="30"/>
        <end position="604"/>
    </location>
</feature>
<organism evidence="2 3">
    <name type="scientific">Thalassomonas actiniarum</name>
    <dbReference type="NCBI Taxonomy" id="485447"/>
    <lineage>
        <taxon>Bacteria</taxon>
        <taxon>Pseudomonadati</taxon>
        <taxon>Pseudomonadota</taxon>
        <taxon>Gammaproteobacteria</taxon>
        <taxon>Alteromonadales</taxon>
        <taxon>Colwelliaceae</taxon>
        <taxon>Thalassomonas</taxon>
    </lineage>
</organism>
<reference evidence="2 3" key="2">
    <citation type="journal article" date="2022" name="Mar. Drugs">
        <title>Bioassay-Guided Fractionation Leads to the Detection of Cholic Acid Generated by the Rare Thalassomonas sp.</title>
        <authorList>
            <person name="Pheiffer F."/>
            <person name="Schneider Y.K."/>
            <person name="Hansen E.H."/>
            <person name="Andersen J.H."/>
            <person name="Isaksson J."/>
            <person name="Busche T."/>
            <person name="R C."/>
            <person name="Kalinowski J."/>
            <person name="Zyl L.V."/>
            <person name="Trindade M."/>
        </authorList>
    </citation>
    <scope>NUCLEOTIDE SEQUENCE [LARGE SCALE GENOMIC DNA]</scope>
    <source>
        <strain evidence="2 3">A5K-106</strain>
    </source>
</reference>
<proteinExistence type="predicted"/>
<dbReference type="KEGG" id="tact:SG35_017480"/>
<keyword evidence="3" id="KW-1185">Reference proteome</keyword>
<dbReference type="EMBL" id="CP059735">
    <property type="protein sequence ID" value="WDD97137.1"/>
    <property type="molecule type" value="Genomic_DNA"/>
</dbReference>
<feature type="signal peptide" evidence="1">
    <location>
        <begin position="1"/>
        <end position="29"/>
    </location>
</feature>
<accession>A0AAE9YKR6</accession>
<sequence length="604" mass="67363">MKLNSITSGSLINSMTLMGSMLCSSAIQAAVPPAYGSNLLNQQSSVATNVAPMNSWTPGWVLVDAFAKAQDWVPMPCDFSSWGTGPALDLDSNRWIRSLQNEQCAYTSVFSNQAGHYPGGTYVMLFEGEGMFITGPSDNETVYYPGMEVETTGNGLKRITFDVNRQTQDENGISFLLLSQQQDYIRNVRLITPGGVCGRSPTELNRLKQCQTPRGGTGQCALDEQCYDYEQVYYDRFTDPVSEMDNKVVFHPEYSQHYQQYSAIRYMKWSRVEDNPVVSWSDRVTPQEAMFTRDDRGFPYEYMIAMSNLLNADGYFNIPVMADTHYIEQYGAMVNSLLQDNLNAYIEYGNEFFNAATPLPWGHALAQANLPTSGIPATDSDFTKVAKWSSGQAAVVLNQWRAQFGQNSDRVTRVIAGFNPIPSYTQTAVEFENTYASVDALAMSGYIGPDRRWVDDQSRFDTLTLDEVFEEITDGRHLQSGASLADLNQVYTQANALASTHELSLMLYEAGQHIVSIGAPATTVSTMIQANRDQRMGTAYTSNFTNFRNAGGTLIFNFLVEDLWNENGTFGMLEYQDDGPSLSPKYQAVSDFITNNPCWWTGCN</sequence>
<evidence type="ECO:0000313" key="2">
    <source>
        <dbReference type="EMBL" id="WDD97137.1"/>
    </source>
</evidence>
<evidence type="ECO:0000256" key="1">
    <source>
        <dbReference type="SAM" id="SignalP"/>
    </source>
</evidence>
<dbReference type="RefSeq" id="WP_152646530.1">
    <property type="nucleotide sequence ID" value="NZ_CP059735.1"/>
</dbReference>
<dbReference type="AlphaFoldDB" id="A0AAE9YKR6"/>
<dbReference type="Proteomes" id="UP000032568">
    <property type="component" value="Chromosome"/>
</dbReference>